<evidence type="ECO:0000256" key="9">
    <source>
        <dbReference type="SAM" id="Phobius"/>
    </source>
</evidence>
<dbReference type="KEGG" id="kme:H0A61_01635"/>
<dbReference type="GO" id="GO:0005886">
    <property type="term" value="C:plasma membrane"/>
    <property type="evidence" value="ECO:0007669"/>
    <property type="project" value="UniProtKB-SubCell"/>
</dbReference>
<dbReference type="PIRSF" id="PIRSF037778">
    <property type="entry name" value="UCP037778_transp_RibU"/>
    <property type="match status" value="1"/>
</dbReference>
<dbReference type="EMBL" id="CP059066">
    <property type="protein sequence ID" value="QSQ09274.1"/>
    <property type="molecule type" value="Genomic_DNA"/>
</dbReference>
<organism evidence="10 11">
    <name type="scientific">Koleobacter methoxysyntrophicus</name>
    <dbReference type="NCBI Taxonomy" id="2751313"/>
    <lineage>
        <taxon>Bacteria</taxon>
        <taxon>Bacillati</taxon>
        <taxon>Bacillota</taxon>
        <taxon>Clostridia</taxon>
        <taxon>Koleobacterales</taxon>
        <taxon>Koleobacteraceae</taxon>
        <taxon>Koleobacter</taxon>
    </lineage>
</organism>
<comment type="function">
    <text evidence="8">Probably a riboflavin-binding protein that interacts with the energy-coupling factor (ECF) ABC-transporter complex.</text>
</comment>
<feature type="transmembrane region" description="Helical" evidence="9">
    <location>
        <begin position="62"/>
        <end position="80"/>
    </location>
</feature>
<evidence type="ECO:0000256" key="5">
    <source>
        <dbReference type="ARBA" id="ARBA00022692"/>
    </source>
</evidence>
<dbReference type="GO" id="GO:0032217">
    <property type="term" value="F:riboflavin transmembrane transporter activity"/>
    <property type="evidence" value="ECO:0007669"/>
    <property type="project" value="UniProtKB-UniRule"/>
</dbReference>
<feature type="transmembrane region" description="Helical" evidence="9">
    <location>
        <begin position="179"/>
        <end position="203"/>
    </location>
</feature>
<gene>
    <name evidence="10" type="primary">ribU</name>
    <name evidence="10" type="ORF">H0A61_01635</name>
</gene>
<sequence length="212" mass="23042">MDSRQMQNSTGKDAVLGREEVNVKTLTKISVLGVIAFIVMYFEFPLPMFVSFLKLDFSDVPTMLGAFALGPWAGIGIQLVKNLLHGILKSQTAMVGEIANFLTGSLLVFPAAYIYQKKKTLKTAILGMAVGTVTMAVVMSAANYFILVPLYAKIFGIPLDAIIGMGTAVNPRIVDLKTLVVLSVLPFNVLKGIIVSVLTFLLYKKLSPMLHK</sequence>
<proteinExistence type="inferred from homology"/>
<dbReference type="Gene3D" id="1.10.1760.20">
    <property type="match status" value="1"/>
</dbReference>
<evidence type="ECO:0000256" key="7">
    <source>
        <dbReference type="ARBA" id="ARBA00023136"/>
    </source>
</evidence>
<evidence type="ECO:0000256" key="2">
    <source>
        <dbReference type="ARBA" id="ARBA00005540"/>
    </source>
</evidence>
<keyword evidence="4 8" id="KW-1003">Cell membrane</keyword>
<evidence type="ECO:0000256" key="8">
    <source>
        <dbReference type="PIRNR" id="PIRNR037778"/>
    </source>
</evidence>
<evidence type="ECO:0000256" key="3">
    <source>
        <dbReference type="ARBA" id="ARBA00022448"/>
    </source>
</evidence>
<dbReference type="AlphaFoldDB" id="A0A8A0RN73"/>
<dbReference type="Proteomes" id="UP000662904">
    <property type="component" value="Chromosome"/>
</dbReference>
<keyword evidence="5 9" id="KW-0812">Transmembrane</keyword>
<accession>A0A8A0RN73</accession>
<keyword evidence="3 8" id="KW-0813">Transport</keyword>
<evidence type="ECO:0000256" key="1">
    <source>
        <dbReference type="ARBA" id="ARBA00004651"/>
    </source>
</evidence>
<dbReference type="PANTHER" id="PTHR38438:SF1">
    <property type="entry name" value="RIBOFLAVIN TRANSPORTER RIBU"/>
    <property type="match status" value="1"/>
</dbReference>
<feature type="transmembrane region" description="Helical" evidence="9">
    <location>
        <begin position="92"/>
        <end position="113"/>
    </location>
</feature>
<protein>
    <recommendedName>
        <fullName evidence="8">Riboflavin transporter</fullName>
    </recommendedName>
</protein>
<comment type="subcellular location">
    <subcellularLocation>
        <location evidence="1">Cell membrane</location>
        <topology evidence="1">Multi-pass membrane protein</topology>
    </subcellularLocation>
</comment>
<dbReference type="InterPro" id="IPR024529">
    <property type="entry name" value="ECF_trnsprt_substrate-spec"/>
</dbReference>
<comment type="similarity">
    <text evidence="2 8">Belongs to the prokaryotic riboflavin transporter (P-RFT) (TC 2.A.87) family.</text>
</comment>
<dbReference type="PANTHER" id="PTHR38438">
    <property type="entry name" value="RIBOFLAVIN TRANSPORTER RIBU"/>
    <property type="match status" value="1"/>
</dbReference>
<keyword evidence="11" id="KW-1185">Reference proteome</keyword>
<evidence type="ECO:0000313" key="10">
    <source>
        <dbReference type="EMBL" id="QSQ09274.1"/>
    </source>
</evidence>
<keyword evidence="7 8" id="KW-0472">Membrane</keyword>
<name>A0A8A0RN73_9FIRM</name>
<feature type="transmembrane region" description="Helical" evidence="9">
    <location>
        <begin position="21"/>
        <end position="42"/>
    </location>
</feature>
<evidence type="ECO:0000256" key="6">
    <source>
        <dbReference type="ARBA" id="ARBA00022989"/>
    </source>
</evidence>
<keyword evidence="6 9" id="KW-1133">Transmembrane helix</keyword>
<dbReference type="InterPro" id="IPR025720">
    <property type="entry name" value="RibU"/>
</dbReference>
<dbReference type="Pfam" id="PF12822">
    <property type="entry name" value="ECF_trnsprt"/>
    <property type="match status" value="1"/>
</dbReference>
<evidence type="ECO:0000256" key="4">
    <source>
        <dbReference type="ARBA" id="ARBA00022475"/>
    </source>
</evidence>
<reference evidence="10" key="1">
    <citation type="submission" date="2020-07" db="EMBL/GenBank/DDBJ databases">
        <title>Koleobacter methoxysyntrophicus gen. nov., sp. nov., a novel anaerobic bacterium isolated from deep subsurface oil field and proposal of Koleobacterales ord. nov. in the phylum Firmicutes.</title>
        <authorList>
            <person name="Sakamoto S."/>
            <person name="Tamaki H."/>
        </authorList>
    </citation>
    <scope>NUCLEOTIDE SEQUENCE</scope>
    <source>
        <strain evidence="10">NRmbB1</strain>
    </source>
</reference>
<evidence type="ECO:0000313" key="11">
    <source>
        <dbReference type="Proteomes" id="UP000662904"/>
    </source>
</evidence>
<feature type="transmembrane region" description="Helical" evidence="9">
    <location>
        <begin position="125"/>
        <end position="147"/>
    </location>
</feature>